<gene>
    <name evidence="2" type="ORF">SAMN05444487_101238</name>
</gene>
<organism evidence="2 3">
    <name type="scientific">Marininema mesophilum</name>
    <dbReference type="NCBI Taxonomy" id="1048340"/>
    <lineage>
        <taxon>Bacteria</taxon>
        <taxon>Bacillati</taxon>
        <taxon>Bacillota</taxon>
        <taxon>Bacilli</taxon>
        <taxon>Bacillales</taxon>
        <taxon>Thermoactinomycetaceae</taxon>
        <taxon>Marininema</taxon>
    </lineage>
</organism>
<dbReference type="OrthoDB" id="384721at2"/>
<dbReference type="InterPro" id="IPR017946">
    <property type="entry name" value="PLC-like_Pdiesterase_TIM-brl"/>
</dbReference>
<dbReference type="RefSeq" id="WP_091734883.1">
    <property type="nucleotide sequence ID" value="NZ_FNNQ01000001.1"/>
</dbReference>
<dbReference type="PANTHER" id="PTHR46211:SF1">
    <property type="entry name" value="GLYCEROPHOSPHODIESTER PHOSPHODIESTERASE, CYTOPLASMIC"/>
    <property type="match status" value="1"/>
</dbReference>
<dbReference type="CDD" id="cd08563">
    <property type="entry name" value="GDPD_TtGDE_like"/>
    <property type="match status" value="1"/>
</dbReference>
<proteinExistence type="predicted"/>
<dbReference type="GO" id="GO:0008081">
    <property type="term" value="F:phosphoric diester hydrolase activity"/>
    <property type="evidence" value="ECO:0007669"/>
    <property type="project" value="InterPro"/>
</dbReference>
<dbReference type="PROSITE" id="PS51704">
    <property type="entry name" value="GP_PDE"/>
    <property type="match status" value="1"/>
</dbReference>
<keyword evidence="3" id="KW-1185">Reference proteome</keyword>
<dbReference type="InterPro" id="IPR030395">
    <property type="entry name" value="GP_PDE_dom"/>
</dbReference>
<accession>A0A1H2QJE1</accession>
<protein>
    <submittedName>
        <fullName evidence="2">Glycerophosphoryl diester phosphodiesterase</fullName>
    </submittedName>
</protein>
<dbReference type="STRING" id="1048340.SAMN05444487_101238"/>
<dbReference type="AlphaFoldDB" id="A0A1H2QJE1"/>
<sequence>MSLQVYAHRGYSAVAPENTMAAFQRAVDAGAHGIELDLHLTKDDEVVVIHDETVGRTTDGKGRVRELTLDELRQLDAGSWFGEEFKGEKIPLLSEVLTLVAEKGLLVNIELKNNKIAYANLESKVITMLQEYDLVHRTVISSFDHYSLRKVKELCPDVDTAILYMANLFEPWEYARKVGVTSIHPYRPTVVESMVAKCREYNLPVRPFTINQVKEMRRLIGLGVDALITDKVEQAFTELNRGE</sequence>
<dbReference type="Gene3D" id="3.20.20.190">
    <property type="entry name" value="Phosphatidylinositol (PI) phosphodiesterase"/>
    <property type="match status" value="1"/>
</dbReference>
<dbReference type="GO" id="GO:0006629">
    <property type="term" value="P:lipid metabolic process"/>
    <property type="evidence" value="ECO:0007669"/>
    <property type="project" value="InterPro"/>
</dbReference>
<reference evidence="2 3" key="1">
    <citation type="submission" date="2016-10" db="EMBL/GenBank/DDBJ databases">
        <authorList>
            <person name="de Groot N.N."/>
        </authorList>
    </citation>
    <scope>NUCLEOTIDE SEQUENCE [LARGE SCALE GENOMIC DNA]</scope>
    <source>
        <strain evidence="2 3">DSM 45610</strain>
    </source>
</reference>
<name>A0A1H2QJE1_9BACL</name>
<dbReference type="EMBL" id="FNNQ01000001">
    <property type="protein sequence ID" value="SDW07185.1"/>
    <property type="molecule type" value="Genomic_DNA"/>
</dbReference>
<evidence type="ECO:0000313" key="3">
    <source>
        <dbReference type="Proteomes" id="UP000198534"/>
    </source>
</evidence>
<dbReference type="PANTHER" id="PTHR46211">
    <property type="entry name" value="GLYCEROPHOSPHORYL DIESTER PHOSPHODIESTERASE"/>
    <property type="match status" value="1"/>
</dbReference>
<feature type="domain" description="GP-PDE" evidence="1">
    <location>
        <begin position="3"/>
        <end position="239"/>
    </location>
</feature>
<dbReference type="Proteomes" id="UP000198534">
    <property type="component" value="Unassembled WGS sequence"/>
</dbReference>
<evidence type="ECO:0000259" key="1">
    <source>
        <dbReference type="PROSITE" id="PS51704"/>
    </source>
</evidence>
<dbReference type="Pfam" id="PF03009">
    <property type="entry name" value="GDPD"/>
    <property type="match status" value="1"/>
</dbReference>
<evidence type="ECO:0000313" key="2">
    <source>
        <dbReference type="EMBL" id="SDW07185.1"/>
    </source>
</evidence>
<dbReference type="SUPFAM" id="SSF51695">
    <property type="entry name" value="PLC-like phosphodiesterases"/>
    <property type="match status" value="1"/>
</dbReference>